<dbReference type="InterPro" id="IPR001387">
    <property type="entry name" value="Cro/C1-type_HTH"/>
</dbReference>
<dbReference type="Gene3D" id="1.10.260.40">
    <property type="entry name" value="lambda repressor-like DNA-binding domains"/>
    <property type="match status" value="1"/>
</dbReference>
<evidence type="ECO:0000313" key="3">
    <source>
        <dbReference type="Proteomes" id="UP001597417"/>
    </source>
</evidence>
<keyword evidence="3" id="KW-1185">Reference proteome</keyword>
<evidence type="ECO:0000313" key="2">
    <source>
        <dbReference type="EMBL" id="MFD2420477.1"/>
    </source>
</evidence>
<proteinExistence type="predicted"/>
<accession>A0ABW5G0U8</accession>
<dbReference type="InterPro" id="IPR010982">
    <property type="entry name" value="Lambda_DNA-bd_dom_sf"/>
</dbReference>
<organism evidence="2 3">
    <name type="scientific">Amycolatopsis pigmentata</name>
    <dbReference type="NCBI Taxonomy" id="450801"/>
    <lineage>
        <taxon>Bacteria</taxon>
        <taxon>Bacillati</taxon>
        <taxon>Actinomycetota</taxon>
        <taxon>Actinomycetes</taxon>
        <taxon>Pseudonocardiales</taxon>
        <taxon>Pseudonocardiaceae</taxon>
        <taxon>Amycolatopsis</taxon>
    </lineage>
</organism>
<sequence>MSSMAFGEFLRARRNQVTPDQVGLPTSSRRRVTGLRREEVATLAGLSVDYYIRLEQGRERHPSTQVLSAIADALHLDDDAYQHLFRIAGFTPRLRTAARPERIDPDLLQLMDGWPSNPTLLLGRTYDVLARNRLGAALWRPFTYSDNLLLNIFLDDAAPAFYKDWRTAAVNTVAGFRAAAGAAPDDPRVADIVRQLRAAGPEFAELWDRNDARGKNAEVKTFIHPDVGELTLRMQTFDVRSAPGQQLVVYHAEPGTASAEALSLLGSLIATEDADADA</sequence>
<reference evidence="3" key="1">
    <citation type="journal article" date="2019" name="Int. J. Syst. Evol. Microbiol.">
        <title>The Global Catalogue of Microorganisms (GCM) 10K type strain sequencing project: providing services to taxonomists for standard genome sequencing and annotation.</title>
        <authorList>
            <consortium name="The Broad Institute Genomics Platform"/>
            <consortium name="The Broad Institute Genome Sequencing Center for Infectious Disease"/>
            <person name="Wu L."/>
            <person name="Ma J."/>
        </authorList>
    </citation>
    <scope>NUCLEOTIDE SEQUENCE [LARGE SCALE GENOMIC DNA]</scope>
    <source>
        <strain evidence="3">CGMCC 4.7645</strain>
    </source>
</reference>
<evidence type="ECO:0000259" key="1">
    <source>
        <dbReference type="PROSITE" id="PS50943"/>
    </source>
</evidence>
<dbReference type="EMBL" id="JBHUKR010000019">
    <property type="protein sequence ID" value="MFD2420477.1"/>
    <property type="molecule type" value="Genomic_DNA"/>
</dbReference>
<dbReference type="SMART" id="SM00530">
    <property type="entry name" value="HTH_XRE"/>
    <property type="match status" value="1"/>
</dbReference>
<dbReference type="CDD" id="cd00093">
    <property type="entry name" value="HTH_XRE"/>
    <property type="match status" value="1"/>
</dbReference>
<dbReference type="PANTHER" id="PTHR35010:SF2">
    <property type="entry name" value="BLL4672 PROTEIN"/>
    <property type="match status" value="1"/>
</dbReference>
<dbReference type="Gene3D" id="3.30.450.180">
    <property type="match status" value="1"/>
</dbReference>
<dbReference type="PANTHER" id="PTHR35010">
    <property type="entry name" value="BLL4672 PROTEIN-RELATED"/>
    <property type="match status" value="1"/>
</dbReference>
<comment type="caution">
    <text evidence="2">The sequence shown here is derived from an EMBL/GenBank/DDBJ whole genome shotgun (WGS) entry which is preliminary data.</text>
</comment>
<dbReference type="Pfam" id="PF13560">
    <property type="entry name" value="HTH_31"/>
    <property type="match status" value="1"/>
</dbReference>
<protein>
    <submittedName>
        <fullName evidence="2">Helix-turn-helix transcriptional regulator</fullName>
    </submittedName>
</protein>
<name>A0ABW5G0U8_9PSEU</name>
<dbReference type="Pfam" id="PF17765">
    <property type="entry name" value="MLTR_LBD"/>
    <property type="match status" value="1"/>
</dbReference>
<dbReference type="Proteomes" id="UP001597417">
    <property type="component" value="Unassembled WGS sequence"/>
</dbReference>
<dbReference type="InterPro" id="IPR041413">
    <property type="entry name" value="MLTR_LBD"/>
</dbReference>
<feature type="domain" description="HTH cro/C1-type" evidence="1">
    <location>
        <begin position="34"/>
        <end position="81"/>
    </location>
</feature>
<dbReference type="PROSITE" id="PS50943">
    <property type="entry name" value="HTH_CROC1"/>
    <property type="match status" value="1"/>
</dbReference>
<dbReference type="SUPFAM" id="SSF47413">
    <property type="entry name" value="lambda repressor-like DNA-binding domains"/>
    <property type="match status" value="1"/>
</dbReference>
<gene>
    <name evidence="2" type="ORF">ACFSXZ_29535</name>
</gene>
<dbReference type="RefSeq" id="WP_378268552.1">
    <property type="nucleotide sequence ID" value="NZ_JBHUKR010000019.1"/>
</dbReference>